<dbReference type="EMBL" id="WNYA01000001">
    <property type="protein sequence ID" value="KAG8595943.1"/>
    <property type="molecule type" value="Genomic_DNA"/>
</dbReference>
<protein>
    <recommendedName>
        <fullName evidence="4">Secreted protein</fullName>
    </recommendedName>
</protein>
<sequence length="77" mass="8526">MNKEKVTGNTELFSLFLLPFVLAIKTSCLTKKNISGKASHTKNHASQLYYLCQQQVKNPGSCAALHLCASLRKQRSS</sequence>
<accession>A0AAV7DIE7</accession>
<proteinExistence type="predicted"/>
<organism evidence="2 3">
    <name type="scientific">Engystomops pustulosus</name>
    <name type="common">Tungara frog</name>
    <name type="synonym">Physalaemus pustulosus</name>
    <dbReference type="NCBI Taxonomy" id="76066"/>
    <lineage>
        <taxon>Eukaryota</taxon>
        <taxon>Metazoa</taxon>
        <taxon>Chordata</taxon>
        <taxon>Craniata</taxon>
        <taxon>Vertebrata</taxon>
        <taxon>Euteleostomi</taxon>
        <taxon>Amphibia</taxon>
        <taxon>Batrachia</taxon>
        <taxon>Anura</taxon>
        <taxon>Neobatrachia</taxon>
        <taxon>Hyloidea</taxon>
        <taxon>Leptodactylidae</taxon>
        <taxon>Leiuperinae</taxon>
        <taxon>Engystomops</taxon>
    </lineage>
</organism>
<reference evidence="2" key="1">
    <citation type="thesis" date="2020" institute="ProQuest LLC" country="789 East Eisenhower Parkway, Ann Arbor, MI, USA">
        <title>Comparative Genomics and Chromosome Evolution.</title>
        <authorList>
            <person name="Mudd A.B."/>
        </authorList>
    </citation>
    <scope>NUCLEOTIDE SEQUENCE</scope>
    <source>
        <strain evidence="2">237g6f4</strain>
        <tissue evidence="2">Blood</tissue>
    </source>
</reference>
<evidence type="ECO:0000313" key="3">
    <source>
        <dbReference type="Proteomes" id="UP000824782"/>
    </source>
</evidence>
<comment type="caution">
    <text evidence="2">The sequence shown here is derived from an EMBL/GenBank/DDBJ whole genome shotgun (WGS) entry which is preliminary data.</text>
</comment>
<dbReference type="Proteomes" id="UP000824782">
    <property type="component" value="Unassembled WGS sequence"/>
</dbReference>
<name>A0AAV7DIE7_ENGPU</name>
<feature type="chain" id="PRO_5043854586" description="Secreted protein" evidence="1">
    <location>
        <begin position="24"/>
        <end position="77"/>
    </location>
</feature>
<evidence type="ECO:0000313" key="2">
    <source>
        <dbReference type="EMBL" id="KAG8595943.1"/>
    </source>
</evidence>
<keyword evidence="3" id="KW-1185">Reference proteome</keyword>
<evidence type="ECO:0000256" key="1">
    <source>
        <dbReference type="SAM" id="SignalP"/>
    </source>
</evidence>
<feature type="signal peptide" evidence="1">
    <location>
        <begin position="1"/>
        <end position="23"/>
    </location>
</feature>
<dbReference type="AlphaFoldDB" id="A0AAV7DIE7"/>
<gene>
    <name evidence="2" type="ORF">GDO81_001678</name>
</gene>
<evidence type="ECO:0008006" key="4">
    <source>
        <dbReference type="Google" id="ProtNLM"/>
    </source>
</evidence>
<keyword evidence="1" id="KW-0732">Signal</keyword>